<comment type="caution">
    <text evidence="1">The sequence shown here is derived from an EMBL/GenBank/DDBJ whole genome shotgun (WGS) entry which is preliminary data.</text>
</comment>
<gene>
    <name evidence="1" type="ORF">VII00023_22984</name>
</gene>
<dbReference type="RefSeq" id="WP_006714460.1">
    <property type="nucleotide sequence ID" value="NZ_AFWF01000294.1"/>
</dbReference>
<organism evidence="1 2">
    <name type="scientific">Vibrio ichthyoenteri ATCC 700023</name>
    <dbReference type="NCBI Taxonomy" id="870968"/>
    <lineage>
        <taxon>Bacteria</taxon>
        <taxon>Pseudomonadati</taxon>
        <taxon>Pseudomonadota</taxon>
        <taxon>Gammaproteobacteria</taxon>
        <taxon>Vibrionales</taxon>
        <taxon>Vibrionaceae</taxon>
        <taxon>Vibrio</taxon>
    </lineage>
</organism>
<keyword evidence="2" id="KW-1185">Reference proteome</keyword>
<name>F9S7K2_9VIBR</name>
<dbReference type="AlphaFoldDB" id="F9S7K2"/>
<protein>
    <submittedName>
        <fullName evidence="1">Uncharacterized protein</fullName>
    </submittedName>
</protein>
<dbReference type="Proteomes" id="UP000004605">
    <property type="component" value="Unassembled WGS sequence"/>
</dbReference>
<accession>F9S7K2</accession>
<sequence length="89" mass="10157">MTNYQTELLDLIKLEFKDYSAISLTDHQRRHDKKQFINGLMTAARAIGISFEQLNAVVESFQLTLCDCDDLSVPAYIRELARTTSSVRS</sequence>
<reference evidence="1 2" key="1">
    <citation type="journal article" date="2012" name="Int. J. Syst. Evol. Microbiol.">
        <title>Vibrio caribbeanicus sp. nov., isolated from the marine sponge Scleritoderma cyanea.</title>
        <authorList>
            <person name="Hoffmann M."/>
            <person name="Monday S.R."/>
            <person name="Allard M.W."/>
            <person name="Strain E.A."/>
            <person name="Whittaker P."/>
            <person name="Naum M."/>
            <person name="McCarthy P.J."/>
            <person name="Lopez J.V."/>
            <person name="Fischer M."/>
            <person name="Brown E.W."/>
        </authorList>
    </citation>
    <scope>NUCLEOTIDE SEQUENCE [LARGE SCALE GENOMIC DNA]</scope>
    <source>
        <strain evidence="1 2">ATCC 700023</strain>
    </source>
</reference>
<evidence type="ECO:0000313" key="1">
    <source>
        <dbReference type="EMBL" id="EGU31298.1"/>
    </source>
</evidence>
<proteinExistence type="predicted"/>
<evidence type="ECO:0000313" key="2">
    <source>
        <dbReference type="Proteomes" id="UP000004605"/>
    </source>
</evidence>
<dbReference type="EMBL" id="AFWF01000294">
    <property type="protein sequence ID" value="EGU31298.1"/>
    <property type="molecule type" value="Genomic_DNA"/>
</dbReference>
<dbReference type="OrthoDB" id="5600865at2"/>